<evidence type="ECO:0000256" key="6">
    <source>
        <dbReference type="ARBA" id="ARBA00022801"/>
    </source>
</evidence>
<keyword evidence="7" id="KW-0539">Nucleus</keyword>
<accession>A0ABQ9H3F0</accession>
<evidence type="ECO:0000313" key="10">
    <source>
        <dbReference type="EMBL" id="KAJ8878708.1"/>
    </source>
</evidence>
<evidence type="ECO:0000256" key="1">
    <source>
        <dbReference type="ARBA" id="ARBA00001968"/>
    </source>
</evidence>
<evidence type="ECO:0000256" key="4">
    <source>
        <dbReference type="ARBA" id="ARBA00022722"/>
    </source>
</evidence>
<dbReference type="PANTHER" id="PTHR22930:SF269">
    <property type="entry name" value="NUCLEASE HARBI1-LIKE PROTEIN"/>
    <property type="match status" value="1"/>
</dbReference>
<feature type="region of interest" description="Disordered" evidence="8">
    <location>
        <begin position="231"/>
        <end position="259"/>
    </location>
</feature>
<sequence length="379" mass="42862">MATTNFPHCIGAIDGEHIRIIKSTESGSLYFNYKKFFSIILVAICDANHTFSYIDVGGYGKSADTTIFKNSAFFTKLTKDELNIPEPRDIGIGLDDKLPYMFIADEGFSQSNFILRPFAGKVLSIDKRVFNYRLCTVRRYIECAFGILGNMWCIFHRPINVDPKLARQIIKTCCALHNFVRARDCLDGGAVQWLSVISYIRNNGPLPTTQSREGTCLECLAHVTDATPRHRGGLLSHGNPHTHTPTESRKRRGQKMRNEKLKRKDKAFACIVVWLLRRRSSGQNHLSLTTSKVLRREVSLLPETRESAEIADVLVWDGEWSQYLGVGMCLKDPILWLNHGDQRTARLPARYGCRHCLLSQVPPRGFINAPDSLIPQASH</sequence>
<keyword evidence="6" id="KW-0378">Hydrolase</keyword>
<dbReference type="EMBL" id="JARBHB010000007">
    <property type="protein sequence ID" value="KAJ8878708.1"/>
    <property type="molecule type" value="Genomic_DNA"/>
</dbReference>
<comment type="subcellular location">
    <subcellularLocation>
        <location evidence="2">Nucleus</location>
    </subcellularLocation>
</comment>
<evidence type="ECO:0000256" key="2">
    <source>
        <dbReference type="ARBA" id="ARBA00004123"/>
    </source>
</evidence>
<dbReference type="Pfam" id="PF13359">
    <property type="entry name" value="DDE_Tnp_4"/>
    <property type="match status" value="1"/>
</dbReference>
<dbReference type="Proteomes" id="UP001159363">
    <property type="component" value="Chromosome 6"/>
</dbReference>
<evidence type="ECO:0000256" key="8">
    <source>
        <dbReference type="SAM" id="MobiDB-lite"/>
    </source>
</evidence>
<evidence type="ECO:0000256" key="7">
    <source>
        <dbReference type="ARBA" id="ARBA00023242"/>
    </source>
</evidence>
<evidence type="ECO:0000256" key="3">
    <source>
        <dbReference type="ARBA" id="ARBA00006958"/>
    </source>
</evidence>
<keyword evidence="4" id="KW-0540">Nuclease</keyword>
<evidence type="ECO:0000313" key="11">
    <source>
        <dbReference type="Proteomes" id="UP001159363"/>
    </source>
</evidence>
<dbReference type="PANTHER" id="PTHR22930">
    <property type="match status" value="1"/>
</dbReference>
<dbReference type="InterPro" id="IPR045249">
    <property type="entry name" value="HARBI1-like"/>
</dbReference>
<comment type="cofactor">
    <cofactor evidence="1">
        <name>a divalent metal cation</name>
        <dbReference type="ChEBI" id="CHEBI:60240"/>
    </cofactor>
</comment>
<dbReference type="InterPro" id="IPR027806">
    <property type="entry name" value="HARBI1_dom"/>
</dbReference>
<comment type="similarity">
    <text evidence="3">Belongs to the HARBI1 family.</text>
</comment>
<proteinExistence type="inferred from homology"/>
<evidence type="ECO:0000259" key="9">
    <source>
        <dbReference type="Pfam" id="PF13359"/>
    </source>
</evidence>
<keyword evidence="11" id="KW-1185">Reference proteome</keyword>
<evidence type="ECO:0000256" key="5">
    <source>
        <dbReference type="ARBA" id="ARBA00022723"/>
    </source>
</evidence>
<feature type="domain" description="DDE Tnp4" evidence="9">
    <location>
        <begin position="13"/>
        <end position="178"/>
    </location>
</feature>
<reference evidence="10 11" key="1">
    <citation type="submission" date="2023-02" db="EMBL/GenBank/DDBJ databases">
        <title>LHISI_Scaffold_Assembly.</title>
        <authorList>
            <person name="Stuart O.P."/>
            <person name="Cleave R."/>
            <person name="Magrath M.J.L."/>
            <person name="Mikheyev A.S."/>
        </authorList>
    </citation>
    <scope>NUCLEOTIDE SEQUENCE [LARGE SCALE GENOMIC DNA]</scope>
    <source>
        <strain evidence="10">Daus_M_001</strain>
        <tissue evidence="10">Leg muscle</tissue>
    </source>
</reference>
<keyword evidence="5" id="KW-0479">Metal-binding</keyword>
<protein>
    <recommendedName>
        <fullName evidence="9">DDE Tnp4 domain-containing protein</fullName>
    </recommendedName>
</protein>
<comment type="caution">
    <text evidence="10">The sequence shown here is derived from an EMBL/GenBank/DDBJ whole genome shotgun (WGS) entry which is preliminary data.</text>
</comment>
<name>A0ABQ9H3F0_9NEOP</name>
<organism evidence="10 11">
    <name type="scientific">Dryococelus australis</name>
    <dbReference type="NCBI Taxonomy" id="614101"/>
    <lineage>
        <taxon>Eukaryota</taxon>
        <taxon>Metazoa</taxon>
        <taxon>Ecdysozoa</taxon>
        <taxon>Arthropoda</taxon>
        <taxon>Hexapoda</taxon>
        <taxon>Insecta</taxon>
        <taxon>Pterygota</taxon>
        <taxon>Neoptera</taxon>
        <taxon>Polyneoptera</taxon>
        <taxon>Phasmatodea</taxon>
        <taxon>Verophasmatodea</taxon>
        <taxon>Anareolatae</taxon>
        <taxon>Phasmatidae</taxon>
        <taxon>Eurycanthinae</taxon>
        <taxon>Dryococelus</taxon>
    </lineage>
</organism>
<feature type="compositionally biased region" description="Basic residues" evidence="8">
    <location>
        <begin position="249"/>
        <end position="259"/>
    </location>
</feature>
<gene>
    <name evidence="10" type="ORF">PR048_019293</name>
</gene>